<protein>
    <submittedName>
        <fullName evidence="2">Uncharacterized protein</fullName>
    </submittedName>
</protein>
<name>A0A163PWL4_9CELL</name>
<proteinExistence type="predicted"/>
<sequence length="61" mass="6591">MRWAFVEQVVGVEIPRILDARRMLGTGSRPHPTAAPVPETAVSVSKITEDPVDRPPCQGPA</sequence>
<evidence type="ECO:0000313" key="2">
    <source>
        <dbReference type="EMBL" id="KZM33581.1"/>
    </source>
</evidence>
<comment type="caution">
    <text evidence="2">The sequence shown here is derived from an EMBL/GenBank/DDBJ whole genome shotgun (WGS) entry which is preliminary data.</text>
</comment>
<gene>
    <name evidence="2" type="ORF">OJAG_39010</name>
</gene>
<accession>A0A163PWL4</accession>
<dbReference type="Proteomes" id="UP000076447">
    <property type="component" value="Unassembled WGS sequence"/>
</dbReference>
<dbReference type="AlphaFoldDB" id="A0A163PWL4"/>
<organism evidence="2 3">
    <name type="scientific">Oerskovia enterophila</name>
    <dbReference type="NCBI Taxonomy" id="43678"/>
    <lineage>
        <taxon>Bacteria</taxon>
        <taxon>Bacillati</taxon>
        <taxon>Actinomycetota</taxon>
        <taxon>Actinomycetes</taxon>
        <taxon>Micrococcales</taxon>
        <taxon>Cellulomonadaceae</taxon>
        <taxon>Oerskovia</taxon>
    </lineage>
</organism>
<dbReference type="PATRIC" id="fig|43678.3.peg.4073"/>
<dbReference type="EMBL" id="LRIE01000085">
    <property type="protein sequence ID" value="KZM33581.1"/>
    <property type="molecule type" value="Genomic_DNA"/>
</dbReference>
<dbReference type="STRING" id="43678.OJAG_39010"/>
<feature type="region of interest" description="Disordered" evidence="1">
    <location>
        <begin position="25"/>
        <end position="61"/>
    </location>
</feature>
<evidence type="ECO:0000313" key="3">
    <source>
        <dbReference type="Proteomes" id="UP000076447"/>
    </source>
</evidence>
<reference evidence="2 3" key="1">
    <citation type="submission" date="2016-01" db="EMBL/GenBank/DDBJ databases">
        <title>Genome sequence of Oerskovia enterophila VJag, an agar and cellulose degrading bacterium.</title>
        <authorList>
            <person name="Poehlein A."/>
            <person name="Jag V."/>
            <person name="Bengelsdorf F."/>
            <person name="Duerre P."/>
            <person name="Daniel R."/>
        </authorList>
    </citation>
    <scope>NUCLEOTIDE SEQUENCE [LARGE SCALE GENOMIC DNA]</scope>
    <source>
        <strain evidence="2 3">VJag</strain>
    </source>
</reference>
<evidence type="ECO:0000256" key="1">
    <source>
        <dbReference type="SAM" id="MobiDB-lite"/>
    </source>
</evidence>